<accession>A0A261RFE7</accession>
<dbReference type="EMBL" id="NEVJ01000002">
    <property type="protein sequence ID" value="OZI23749.1"/>
    <property type="molecule type" value="Genomic_DNA"/>
</dbReference>
<proteinExistence type="predicted"/>
<organism evidence="1 2">
    <name type="scientific">Bordetella genomosp. 9</name>
    <dbReference type="NCBI Taxonomy" id="1416803"/>
    <lineage>
        <taxon>Bacteria</taxon>
        <taxon>Pseudomonadati</taxon>
        <taxon>Pseudomonadota</taxon>
        <taxon>Betaproteobacteria</taxon>
        <taxon>Burkholderiales</taxon>
        <taxon>Alcaligenaceae</taxon>
        <taxon>Bordetella</taxon>
    </lineage>
</organism>
<evidence type="ECO:0000313" key="2">
    <source>
        <dbReference type="Proteomes" id="UP000216857"/>
    </source>
</evidence>
<reference evidence="1" key="1">
    <citation type="submission" date="2017-05" db="EMBL/GenBank/DDBJ databases">
        <title>Complete and WGS of Bordetella genogroups.</title>
        <authorList>
            <person name="Spilker T."/>
            <person name="Lipuma J."/>
        </authorList>
    </citation>
    <scope>NUCLEOTIDE SEQUENCE</scope>
    <source>
        <strain evidence="1">AU21707</strain>
    </source>
</reference>
<dbReference type="RefSeq" id="WP_094846710.1">
    <property type="nucleotide sequence ID" value="NZ_NEVJ01000002.1"/>
</dbReference>
<comment type="caution">
    <text evidence="1">The sequence shown here is derived from an EMBL/GenBank/DDBJ whole genome shotgun (WGS) entry which is preliminary data.</text>
</comment>
<dbReference type="OrthoDB" id="7278537at2"/>
<gene>
    <name evidence="1" type="ORF">CAL26_09980</name>
</gene>
<sequence>MASVIDIGNLALGHLGEAAEVSSINPPEGSAYADHIARFYPVARDVALQDQGFPWSFAVRRVYLAVVMAPGDDGNPYVGRYAYAMPADCLQPTAVLTPGADDANGDYFDTEVAANGSKLIICDTPSAILKYTRVVDDPTKFTPLFLDALAWLLASYLAGPIIKGDAGATKARECLGVYQSQIANARVADMRGRKVDTGYKDHRPDWIAARGGY</sequence>
<dbReference type="Proteomes" id="UP000216857">
    <property type="component" value="Unassembled WGS sequence"/>
</dbReference>
<evidence type="ECO:0000313" key="1">
    <source>
        <dbReference type="EMBL" id="OZI23749.1"/>
    </source>
</evidence>
<dbReference type="AlphaFoldDB" id="A0A261RFE7"/>
<protein>
    <submittedName>
        <fullName evidence="1">Uncharacterized protein</fullName>
    </submittedName>
</protein>
<keyword evidence="2" id="KW-1185">Reference proteome</keyword>
<name>A0A261RFE7_9BORD</name>